<dbReference type="RefSeq" id="WP_160730731.1">
    <property type="nucleotide sequence ID" value="NZ_WTYP01000002.1"/>
</dbReference>
<comment type="similarity">
    <text evidence="1">Belongs to the ABC transporter superfamily.</text>
</comment>
<gene>
    <name evidence="6" type="ORF">GRI43_08560</name>
</gene>
<dbReference type="PROSITE" id="PS50893">
    <property type="entry name" value="ABC_TRANSPORTER_2"/>
    <property type="match status" value="1"/>
</dbReference>
<dbReference type="PANTHER" id="PTHR42788:SF19">
    <property type="entry name" value="ALIPHATIC SULFONATES IMPORT ATP-BINDING PROTEIN SSUB 2"/>
    <property type="match status" value="1"/>
</dbReference>
<reference evidence="6 7" key="1">
    <citation type="submission" date="2019-12" db="EMBL/GenBank/DDBJ databases">
        <title>Genomic-based taxomic classification of the family Erythrobacteraceae.</title>
        <authorList>
            <person name="Xu L."/>
        </authorList>
    </citation>
    <scope>NUCLEOTIDE SEQUENCE [LARGE SCALE GENOMIC DNA]</scope>
    <source>
        <strain evidence="6 7">SW-109</strain>
    </source>
</reference>
<name>A0A6I4V2D8_9SPHN</name>
<dbReference type="GO" id="GO:0016887">
    <property type="term" value="F:ATP hydrolysis activity"/>
    <property type="evidence" value="ECO:0007669"/>
    <property type="project" value="InterPro"/>
</dbReference>
<evidence type="ECO:0000259" key="5">
    <source>
        <dbReference type="PROSITE" id="PS50893"/>
    </source>
</evidence>
<keyword evidence="2" id="KW-0813">Transport</keyword>
<dbReference type="InterPro" id="IPR050166">
    <property type="entry name" value="ABC_transporter_ATP-bind"/>
</dbReference>
<comment type="caution">
    <text evidence="6">The sequence shown here is derived from an EMBL/GenBank/DDBJ whole genome shotgun (WGS) entry which is preliminary data.</text>
</comment>
<evidence type="ECO:0000313" key="7">
    <source>
        <dbReference type="Proteomes" id="UP000471435"/>
    </source>
</evidence>
<dbReference type="InterPro" id="IPR003593">
    <property type="entry name" value="AAA+_ATPase"/>
</dbReference>
<dbReference type="InterPro" id="IPR027417">
    <property type="entry name" value="P-loop_NTPase"/>
</dbReference>
<dbReference type="EMBL" id="WTYP01000002">
    <property type="protein sequence ID" value="MXP47431.1"/>
    <property type="molecule type" value="Genomic_DNA"/>
</dbReference>
<dbReference type="PANTHER" id="PTHR42788">
    <property type="entry name" value="TAURINE IMPORT ATP-BINDING PROTEIN-RELATED"/>
    <property type="match status" value="1"/>
</dbReference>
<evidence type="ECO:0000313" key="6">
    <source>
        <dbReference type="EMBL" id="MXP47431.1"/>
    </source>
</evidence>
<dbReference type="AlphaFoldDB" id="A0A6I4V2D8"/>
<dbReference type="OrthoDB" id="9808609at2"/>
<keyword evidence="4 6" id="KW-0067">ATP-binding</keyword>
<feature type="domain" description="ABC transporter" evidence="5">
    <location>
        <begin position="1"/>
        <end position="224"/>
    </location>
</feature>
<keyword evidence="3" id="KW-0547">Nucleotide-binding</keyword>
<evidence type="ECO:0000256" key="2">
    <source>
        <dbReference type="ARBA" id="ARBA00022448"/>
    </source>
</evidence>
<proteinExistence type="inferred from homology"/>
<evidence type="ECO:0000256" key="1">
    <source>
        <dbReference type="ARBA" id="ARBA00005417"/>
    </source>
</evidence>
<sequence length="231" mass="25573">MKFRLSDANIGAGLSLSGDLCLPSGQIVGLLGANGVGKTTLLRHLSKIDRGSNLIAQSYVCEGTYSGASLVFQRDNLFPWMSVRENMLLGLEAANADRAEQSIQNWLDEFRMREVLDRWPSYLSGGERAIAALVRSLVNPVGNLLFLDEAFRALDIPNLTRALDLVKVEHTKVFEGILLVTHDPLIYWELCGSFCVLSRNEANLTLRQIEVSRENGIKAFKFELASAMRGT</sequence>
<keyword evidence="7" id="KW-1185">Reference proteome</keyword>
<evidence type="ECO:0000256" key="3">
    <source>
        <dbReference type="ARBA" id="ARBA00022741"/>
    </source>
</evidence>
<accession>A0A6I4V2D8</accession>
<dbReference type="InterPro" id="IPR003439">
    <property type="entry name" value="ABC_transporter-like_ATP-bd"/>
</dbReference>
<organism evidence="6 7">
    <name type="scientific">Pontixanthobacter luteolus</name>
    <dbReference type="NCBI Taxonomy" id="295089"/>
    <lineage>
        <taxon>Bacteria</taxon>
        <taxon>Pseudomonadati</taxon>
        <taxon>Pseudomonadota</taxon>
        <taxon>Alphaproteobacteria</taxon>
        <taxon>Sphingomonadales</taxon>
        <taxon>Erythrobacteraceae</taxon>
        <taxon>Pontixanthobacter</taxon>
    </lineage>
</organism>
<dbReference type="SUPFAM" id="SSF52540">
    <property type="entry name" value="P-loop containing nucleoside triphosphate hydrolases"/>
    <property type="match status" value="1"/>
</dbReference>
<dbReference type="SMART" id="SM00382">
    <property type="entry name" value="AAA"/>
    <property type="match status" value="1"/>
</dbReference>
<dbReference type="Proteomes" id="UP000471435">
    <property type="component" value="Unassembled WGS sequence"/>
</dbReference>
<dbReference type="GO" id="GO:0005524">
    <property type="term" value="F:ATP binding"/>
    <property type="evidence" value="ECO:0007669"/>
    <property type="project" value="UniProtKB-KW"/>
</dbReference>
<dbReference type="Gene3D" id="3.40.50.300">
    <property type="entry name" value="P-loop containing nucleotide triphosphate hydrolases"/>
    <property type="match status" value="1"/>
</dbReference>
<evidence type="ECO:0000256" key="4">
    <source>
        <dbReference type="ARBA" id="ARBA00022840"/>
    </source>
</evidence>
<protein>
    <submittedName>
        <fullName evidence="6">ATP-binding cassette domain-containing protein</fullName>
    </submittedName>
</protein>
<dbReference type="Pfam" id="PF00005">
    <property type="entry name" value="ABC_tran"/>
    <property type="match status" value="1"/>
</dbReference>